<dbReference type="InterPro" id="IPR001173">
    <property type="entry name" value="Glyco_trans_2-like"/>
</dbReference>
<evidence type="ECO:0000259" key="1">
    <source>
        <dbReference type="Pfam" id="PF00535"/>
    </source>
</evidence>
<dbReference type="InterPro" id="IPR029044">
    <property type="entry name" value="Nucleotide-diphossugar_trans"/>
</dbReference>
<dbReference type="SUPFAM" id="SSF53448">
    <property type="entry name" value="Nucleotide-diphospho-sugar transferases"/>
    <property type="match status" value="1"/>
</dbReference>
<dbReference type="GO" id="GO:0016757">
    <property type="term" value="F:glycosyltransferase activity"/>
    <property type="evidence" value="ECO:0007669"/>
    <property type="project" value="UniProtKB-KW"/>
</dbReference>
<protein>
    <submittedName>
        <fullName evidence="2">Glycosyltransferase family A protein</fullName>
        <ecNumber evidence="2">2.4.-.-</ecNumber>
    </submittedName>
</protein>
<comment type="caution">
    <text evidence="2">The sequence shown here is derived from an EMBL/GenBank/DDBJ whole genome shotgun (WGS) entry which is preliminary data.</text>
</comment>
<dbReference type="RefSeq" id="WP_314004301.1">
    <property type="nucleotide sequence ID" value="NZ_JASJOT010000040.1"/>
</dbReference>
<dbReference type="Proteomes" id="UP001228581">
    <property type="component" value="Unassembled WGS sequence"/>
</dbReference>
<dbReference type="EMBL" id="JASJOT010000040">
    <property type="protein sequence ID" value="MDJ1498109.1"/>
    <property type="molecule type" value="Genomic_DNA"/>
</dbReference>
<dbReference type="PANTHER" id="PTHR43685:SF2">
    <property type="entry name" value="GLYCOSYLTRANSFERASE 2-LIKE DOMAIN-CONTAINING PROTEIN"/>
    <property type="match status" value="1"/>
</dbReference>
<feature type="domain" description="Glycosyltransferase 2-like" evidence="1">
    <location>
        <begin position="6"/>
        <end position="151"/>
    </location>
</feature>
<dbReference type="Pfam" id="PF00535">
    <property type="entry name" value="Glycos_transf_2"/>
    <property type="match status" value="1"/>
</dbReference>
<evidence type="ECO:0000313" key="2">
    <source>
        <dbReference type="EMBL" id="MDJ1498109.1"/>
    </source>
</evidence>
<organism evidence="2 3">
    <name type="scientific">Xanthocytophaga flava</name>
    <dbReference type="NCBI Taxonomy" id="3048013"/>
    <lineage>
        <taxon>Bacteria</taxon>
        <taxon>Pseudomonadati</taxon>
        <taxon>Bacteroidota</taxon>
        <taxon>Cytophagia</taxon>
        <taxon>Cytophagales</taxon>
        <taxon>Rhodocytophagaceae</taxon>
        <taxon>Xanthocytophaga</taxon>
    </lineage>
</organism>
<dbReference type="EC" id="2.4.-.-" evidence="2"/>
<dbReference type="CDD" id="cd00761">
    <property type="entry name" value="Glyco_tranf_GTA_type"/>
    <property type="match status" value="1"/>
</dbReference>
<keyword evidence="2" id="KW-0808">Transferase</keyword>
<accession>A0ABT7CWH2</accession>
<name>A0ABT7CWH2_9BACT</name>
<dbReference type="PANTHER" id="PTHR43685">
    <property type="entry name" value="GLYCOSYLTRANSFERASE"/>
    <property type="match status" value="1"/>
</dbReference>
<proteinExistence type="predicted"/>
<reference evidence="2 3" key="1">
    <citation type="submission" date="2023-05" db="EMBL/GenBank/DDBJ databases">
        <authorList>
            <person name="Zhang X."/>
        </authorList>
    </citation>
    <scope>NUCLEOTIDE SEQUENCE [LARGE SCALE GENOMIC DNA]</scope>
    <source>
        <strain evidence="2 3">DM2B3-1</strain>
    </source>
</reference>
<evidence type="ECO:0000313" key="3">
    <source>
        <dbReference type="Proteomes" id="UP001228581"/>
    </source>
</evidence>
<dbReference type="Gene3D" id="3.90.550.10">
    <property type="entry name" value="Spore Coat Polysaccharide Biosynthesis Protein SpsA, Chain A"/>
    <property type="match status" value="1"/>
</dbReference>
<keyword evidence="3" id="KW-1185">Reference proteome</keyword>
<keyword evidence="2" id="KW-0328">Glycosyltransferase</keyword>
<gene>
    <name evidence="2" type="ORF">QNI19_34520</name>
</gene>
<dbReference type="InterPro" id="IPR050834">
    <property type="entry name" value="Glycosyltransf_2"/>
</dbReference>
<sequence>MAASISVVIPVFNRKEELIRALDSVKKQTLQPSEVIVVDDCSSFLIEDFLRESNYLDQDWVRVVRNEINQGPSGTRNTGVMHAKEEFIAFLDSDDYWDPHKLEKQMALFTKKPELDLVYNGTWVVYENKTVPSHTKLFKDNIWYQLVDNCWTPPNPSTMLMRNASIRKLNAFDLTLKHAEDIDLWMRMTLHDMKIDYCDERLTYFMYNSTGRLSKQYRAKFKKVEPFFAKWEPYFRQQGKESSFHRFKQRSFTKFALETFVDSLRDRSVSIPAQMYFKYLWNRKEFYDLILNKFRRVQPQPS</sequence>